<evidence type="ECO:0000256" key="5">
    <source>
        <dbReference type="SAM" id="MobiDB-lite"/>
    </source>
</evidence>
<dbReference type="SUPFAM" id="SSF53649">
    <property type="entry name" value="Alkaline phosphatase-like"/>
    <property type="match status" value="1"/>
</dbReference>
<keyword evidence="6" id="KW-0732">Signal</keyword>
<evidence type="ECO:0000313" key="8">
    <source>
        <dbReference type="EMBL" id="MCP3733537.1"/>
    </source>
</evidence>
<dbReference type="InterPro" id="IPR024607">
    <property type="entry name" value="Sulfatase_CS"/>
</dbReference>
<comment type="caution">
    <text evidence="8">The sequence shown here is derived from an EMBL/GenBank/DDBJ whole genome shotgun (WGS) entry which is preliminary data.</text>
</comment>
<evidence type="ECO:0000256" key="4">
    <source>
        <dbReference type="ARBA" id="ARBA00022837"/>
    </source>
</evidence>
<reference evidence="8" key="1">
    <citation type="submission" date="2022-05" db="EMBL/GenBank/DDBJ databases">
        <title>Sphingomonas sp. strain RP10 Genome sequencing and assembly.</title>
        <authorList>
            <person name="Kim I."/>
        </authorList>
    </citation>
    <scope>NUCLEOTIDE SEQUENCE</scope>
    <source>
        <strain evidence="8">RP10</strain>
    </source>
</reference>
<dbReference type="EMBL" id="JAMLDY010000001">
    <property type="protein sequence ID" value="MCP3733537.1"/>
    <property type="molecule type" value="Genomic_DNA"/>
</dbReference>
<feature type="domain" description="Sulfatase N-terminal" evidence="7">
    <location>
        <begin position="47"/>
        <end position="456"/>
    </location>
</feature>
<organism evidence="8 9">
    <name type="scientific">Sphingomonas liriopis</name>
    <dbReference type="NCBI Taxonomy" id="2949094"/>
    <lineage>
        <taxon>Bacteria</taxon>
        <taxon>Pseudomonadati</taxon>
        <taxon>Pseudomonadota</taxon>
        <taxon>Alphaproteobacteria</taxon>
        <taxon>Sphingomonadales</taxon>
        <taxon>Sphingomonadaceae</taxon>
        <taxon>Sphingomonas</taxon>
    </lineage>
</organism>
<dbReference type="PANTHER" id="PTHR42693">
    <property type="entry name" value="ARYLSULFATASE FAMILY MEMBER"/>
    <property type="match status" value="1"/>
</dbReference>
<keyword evidence="9" id="KW-1185">Reference proteome</keyword>
<dbReference type="CDD" id="cd16025">
    <property type="entry name" value="PAS_like"/>
    <property type="match status" value="1"/>
</dbReference>
<feature type="signal peptide" evidence="6">
    <location>
        <begin position="1"/>
        <end position="23"/>
    </location>
</feature>
<dbReference type="InterPro" id="IPR000917">
    <property type="entry name" value="Sulfatase_N"/>
</dbReference>
<protein>
    <submittedName>
        <fullName evidence="8">Arylsulfatase</fullName>
    </submittedName>
</protein>
<dbReference type="GO" id="GO:0046872">
    <property type="term" value="F:metal ion binding"/>
    <property type="evidence" value="ECO:0007669"/>
    <property type="project" value="UniProtKB-KW"/>
</dbReference>
<keyword evidence="4" id="KW-0106">Calcium</keyword>
<keyword evidence="2" id="KW-0479">Metal-binding</keyword>
<gene>
    <name evidence="8" type="ORF">M9979_01380</name>
</gene>
<evidence type="ECO:0000256" key="1">
    <source>
        <dbReference type="ARBA" id="ARBA00008779"/>
    </source>
</evidence>
<name>A0A9X2HPT7_9SPHN</name>
<proteinExistence type="inferred from homology"/>
<dbReference type="PROSITE" id="PS00523">
    <property type="entry name" value="SULFATASE_1"/>
    <property type="match status" value="1"/>
</dbReference>
<accession>A0A9X2HPT7</accession>
<dbReference type="PANTHER" id="PTHR42693:SF43">
    <property type="entry name" value="BLL2667 PROTEIN"/>
    <property type="match status" value="1"/>
</dbReference>
<dbReference type="AlphaFoldDB" id="A0A9X2HPT7"/>
<feature type="region of interest" description="Disordered" evidence="5">
    <location>
        <begin position="22"/>
        <end position="42"/>
    </location>
</feature>
<dbReference type="Proteomes" id="UP001139486">
    <property type="component" value="Unassembled WGS sequence"/>
</dbReference>
<evidence type="ECO:0000256" key="3">
    <source>
        <dbReference type="ARBA" id="ARBA00022801"/>
    </source>
</evidence>
<comment type="similarity">
    <text evidence="1">Belongs to the sulfatase family.</text>
</comment>
<dbReference type="RefSeq" id="WP_254287532.1">
    <property type="nucleotide sequence ID" value="NZ_JAMLDY010000001.1"/>
</dbReference>
<sequence>MKRRLLTVASLLTLVAATTPADAQAPAGGPVASPPAPLQRQAPKGAPNVVLVLLDDVGFGTTSTFGGPVDTPALTALAAQGLRFNRFHTTAMCSPTRASLLTGRNPHATGVGAVVTDSRPGYTGLHGRDTATIAEILRENGYSTGAFGKWHQTAAWQTSPSGPFDAWPTGEGFERFYGFEGGETDQFEPSLYDGTTPVPRPAGAGYHLTQDLVDHGVDWFRTLASVTPDKPFFLYLAPGAIHAPIQVPPEWIARYKGKFDQGWDKLREETFARQKRLGIIPANTELTPRPAGMPAWDSLSPDERRFASRVMEAYAGFMAHTDAQIGRLIQSLKDAGKFDNTLFIYVVGDNGASAEGGLGGSLNYLGALQGMPETLKSKIDHIDTIGTRHANAHINAAWAWAADTPFQWTKAVASHLGGTRNGMVVSWPARIHQPGGLRSQFGHVNDVVPTILDAVGLPAPATVLGVPQKPMNGTSLLYTFDDAAAAEQHRTQYFEIFGHRAIYHDGWMASAFHTRLPWGGALGAGKKPFEEDRWELYDLRTDFSQAHDLAAREPARLREMQALFTTEAAANQVLPLMGQQFGGGGLPTLATGQASQTYHRGAVGIPESALPRIFNRPWSVEADVTARAGARGVIATLGGSDAGWSMYVDPKRRPVFTYRLYNIATVTLRGKALPVGPAKLRFDFVPVAKGLGQPVRLQLIVNGTPVAQGMVPTSPMAFYSPGGNTFDVGVDTGAPAGDYPADAPVGNPATALDIGAVTVSLR</sequence>
<dbReference type="Pfam" id="PF00884">
    <property type="entry name" value="Sulfatase"/>
    <property type="match status" value="1"/>
</dbReference>
<dbReference type="InterPro" id="IPR050738">
    <property type="entry name" value="Sulfatase"/>
</dbReference>
<dbReference type="InterPro" id="IPR017850">
    <property type="entry name" value="Alkaline_phosphatase_core_sf"/>
</dbReference>
<evidence type="ECO:0000256" key="6">
    <source>
        <dbReference type="SAM" id="SignalP"/>
    </source>
</evidence>
<dbReference type="Gene3D" id="3.30.1120.10">
    <property type="match status" value="1"/>
</dbReference>
<dbReference type="GO" id="GO:0016787">
    <property type="term" value="F:hydrolase activity"/>
    <property type="evidence" value="ECO:0007669"/>
    <property type="project" value="UniProtKB-KW"/>
</dbReference>
<evidence type="ECO:0000256" key="2">
    <source>
        <dbReference type="ARBA" id="ARBA00022723"/>
    </source>
</evidence>
<feature type="chain" id="PRO_5040970350" evidence="6">
    <location>
        <begin position="24"/>
        <end position="762"/>
    </location>
</feature>
<evidence type="ECO:0000313" key="9">
    <source>
        <dbReference type="Proteomes" id="UP001139486"/>
    </source>
</evidence>
<evidence type="ECO:0000259" key="7">
    <source>
        <dbReference type="Pfam" id="PF00884"/>
    </source>
</evidence>
<dbReference type="Gene3D" id="3.40.720.10">
    <property type="entry name" value="Alkaline Phosphatase, subunit A"/>
    <property type="match status" value="1"/>
</dbReference>
<feature type="compositionally biased region" description="Low complexity" evidence="5">
    <location>
        <begin position="22"/>
        <end position="31"/>
    </location>
</feature>
<keyword evidence="3" id="KW-0378">Hydrolase</keyword>